<feature type="transmembrane region" description="Helical" evidence="1">
    <location>
        <begin position="75"/>
        <end position="94"/>
    </location>
</feature>
<evidence type="ECO:0000313" key="2">
    <source>
        <dbReference type="EMBL" id="QED23938.1"/>
    </source>
</evidence>
<evidence type="ECO:0000313" key="3">
    <source>
        <dbReference type="Proteomes" id="UP000321934"/>
    </source>
</evidence>
<feature type="transmembrane region" description="Helical" evidence="1">
    <location>
        <begin position="49"/>
        <end position="69"/>
    </location>
</feature>
<accession>A0A5B8XF44</accession>
<evidence type="ECO:0000256" key="1">
    <source>
        <dbReference type="SAM" id="Phobius"/>
    </source>
</evidence>
<sequence>MYESILHGISHWFSDPEWMIIIGDAFMNFGLILEGAYILRSRGLQKIEVIIYLCFVVTSISYAAFGHVTTNTAQFYLNISAFSIQICVLWTLFYRTYLRKKK</sequence>
<dbReference type="EMBL" id="CP029077">
    <property type="protein sequence ID" value="QED23938.1"/>
    <property type="molecule type" value="Genomic_DNA"/>
</dbReference>
<keyword evidence="1" id="KW-0812">Transmembrane</keyword>
<keyword evidence="1" id="KW-0472">Membrane</keyword>
<organism evidence="2 3">
    <name type="scientific">Candidatus Deianiraea vastatrix</name>
    <dbReference type="NCBI Taxonomy" id="2163644"/>
    <lineage>
        <taxon>Bacteria</taxon>
        <taxon>Pseudomonadati</taxon>
        <taxon>Pseudomonadota</taxon>
        <taxon>Alphaproteobacteria</taxon>
        <taxon>Rickettsiales</taxon>
        <taxon>Candidatus Deianiraeaceae</taxon>
        <taxon>Candidatus Deianiraea</taxon>
    </lineage>
</organism>
<protein>
    <recommendedName>
        <fullName evidence="4">Nicotinamide riboside transporter PnuC</fullName>
    </recommendedName>
</protein>
<proteinExistence type="predicted"/>
<gene>
    <name evidence="2" type="ORF">Deia_01161</name>
</gene>
<evidence type="ECO:0008006" key="4">
    <source>
        <dbReference type="Google" id="ProtNLM"/>
    </source>
</evidence>
<keyword evidence="1" id="KW-1133">Transmembrane helix</keyword>
<feature type="transmembrane region" description="Helical" evidence="1">
    <location>
        <begin position="18"/>
        <end position="37"/>
    </location>
</feature>
<name>A0A5B8XF44_9RICK</name>
<dbReference type="Proteomes" id="UP000321934">
    <property type="component" value="Chromosome"/>
</dbReference>
<reference evidence="2 3" key="1">
    <citation type="journal article" date="2019" name="ISME J.">
        <title>Deianiraea, an extracellular bacterium associated with the ciliate Paramecium, suggests an alternative scenario for the evolution of Rickettsiales.</title>
        <authorList>
            <person name="Castelli M."/>
            <person name="Sabaneyeva E."/>
            <person name="Lanzoni O."/>
            <person name="Lebedeva N."/>
            <person name="Floriano A.M."/>
            <person name="Gaiarsa S."/>
            <person name="Benken K."/>
            <person name="Modeo L."/>
            <person name="Bandi C."/>
            <person name="Potekhin A."/>
            <person name="Sassera D."/>
            <person name="Petroni G."/>
        </authorList>
    </citation>
    <scope>NUCLEOTIDE SEQUENCE [LARGE SCALE GENOMIC DNA]</scope>
    <source>
        <strain evidence="2">CyL4-1</strain>
    </source>
</reference>
<dbReference type="AlphaFoldDB" id="A0A5B8XF44"/>
<dbReference type="RefSeq" id="WP_146821455.1">
    <property type="nucleotide sequence ID" value="NZ_CP029077.1"/>
</dbReference>
<keyword evidence="3" id="KW-1185">Reference proteome</keyword>